<accession>A0A512BY77</accession>
<reference evidence="1 2" key="1">
    <citation type="submission" date="2019-07" db="EMBL/GenBank/DDBJ databases">
        <title>Whole genome shotgun sequence of Microvirga aerophila NBRC 106136.</title>
        <authorList>
            <person name="Hosoyama A."/>
            <person name="Uohara A."/>
            <person name="Ohji S."/>
            <person name="Ichikawa N."/>
        </authorList>
    </citation>
    <scope>NUCLEOTIDE SEQUENCE [LARGE SCALE GENOMIC DNA]</scope>
    <source>
        <strain evidence="1 2">NBRC 106136</strain>
    </source>
</reference>
<dbReference type="EMBL" id="BJYU01000081">
    <property type="protein sequence ID" value="GEO16914.1"/>
    <property type="molecule type" value="Genomic_DNA"/>
</dbReference>
<protein>
    <recommendedName>
        <fullName evidence="3">Beta-L-arabinofuranosidase</fullName>
    </recommendedName>
</protein>
<gene>
    <name evidence="1" type="ORF">MAE02_46100</name>
</gene>
<evidence type="ECO:0000313" key="2">
    <source>
        <dbReference type="Proteomes" id="UP000321085"/>
    </source>
</evidence>
<dbReference type="OrthoDB" id="2631847at2"/>
<name>A0A512BY77_9HYPH</name>
<dbReference type="AlphaFoldDB" id="A0A512BY77"/>
<sequence>MKTANTSFPDTLFLPDRAKLAINCLTGLLNPTKDYLPYCLVDLTGQPPKMAHTQFDYSDHTARVIDALLLAKTMTGSEEGEDALAKLNELFDSGFASDGLHYTPENQWSFRHANMHYQRSVINALLALRLARGSEAAGERLNGLVDGLHEISIKREGFAYFPSVERLPEGWPRGDWNILSWGVDPANTNGRLLFGLTRTAEILKSGTALDLAGLYANHVMDHSSAFGSDGSFATGMEFREGHFHSRAVTLLGVIRYGYGANNARAIEWGRRVFDKARTYGTTFGWFPERLVRTRAHGCETCAIVDMMESAIWLAKSGHTEYWEVAERYLRNHLVESQLVNVDGLEGGNGEDGWETTRDVARRALGGFAGWSQPNDLVSKRMHSYDLYMCCCAQGVRGLFNAWTNSVLTREDLIRVNLLINHAGEAATVKSWQPHAGKIEVTAHQAGEVRIRLPSFIEVRDVTLTVDGRSVPVSMPEPNFVSAGRVVAGAVVEMNFPLARRTTHETVLDTTYAVDWRGDTVVGISPGGGSFPLYQRSVLAPDTVPLVDKSVPLILFHL</sequence>
<dbReference type="Proteomes" id="UP000321085">
    <property type="component" value="Unassembled WGS sequence"/>
</dbReference>
<keyword evidence="2" id="KW-1185">Reference proteome</keyword>
<proteinExistence type="predicted"/>
<comment type="caution">
    <text evidence="1">The sequence shown here is derived from an EMBL/GenBank/DDBJ whole genome shotgun (WGS) entry which is preliminary data.</text>
</comment>
<organism evidence="1 2">
    <name type="scientific">Microvirga aerophila</name>
    <dbReference type="NCBI Taxonomy" id="670291"/>
    <lineage>
        <taxon>Bacteria</taxon>
        <taxon>Pseudomonadati</taxon>
        <taxon>Pseudomonadota</taxon>
        <taxon>Alphaproteobacteria</taxon>
        <taxon>Hyphomicrobiales</taxon>
        <taxon>Methylobacteriaceae</taxon>
        <taxon>Microvirga</taxon>
    </lineage>
</organism>
<evidence type="ECO:0008006" key="3">
    <source>
        <dbReference type="Google" id="ProtNLM"/>
    </source>
</evidence>
<dbReference type="RefSeq" id="WP_114188575.1">
    <property type="nucleotide sequence ID" value="NZ_BJYU01000081.1"/>
</dbReference>
<evidence type="ECO:0000313" key="1">
    <source>
        <dbReference type="EMBL" id="GEO16914.1"/>
    </source>
</evidence>